<evidence type="ECO:0000256" key="9">
    <source>
        <dbReference type="ARBA" id="ARBA00022989"/>
    </source>
</evidence>
<keyword evidence="10 16" id="KW-0520">NAD</keyword>
<dbReference type="HAMAP" id="MF_00427">
    <property type="entry name" value="NqrC"/>
    <property type="match status" value="1"/>
</dbReference>
<organism evidence="19 20">
    <name type="scientific">Halobacteriovorax marinus</name>
    <dbReference type="NCBI Taxonomy" id="97084"/>
    <lineage>
        <taxon>Bacteria</taxon>
        <taxon>Pseudomonadati</taxon>
        <taxon>Bdellovibrionota</taxon>
        <taxon>Bacteriovoracia</taxon>
        <taxon>Bacteriovoracales</taxon>
        <taxon>Halobacteriovoraceae</taxon>
        <taxon>Halobacteriovorax</taxon>
    </lineage>
</organism>
<evidence type="ECO:0000256" key="4">
    <source>
        <dbReference type="ARBA" id="ARBA00022553"/>
    </source>
</evidence>
<dbReference type="GO" id="GO:0006814">
    <property type="term" value="P:sodium ion transport"/>
    <property type="evidence" value="ECO:0007669"/>
    <property type="project" value="UniProtKB-UniRule"/>
</dbReference>
<sequence length="253" mass="27197">MKSETGKTLLVALILCIVCSVLVSGAAVSLRPMQQVNIKLDVKKNLLVAAGLIKSTAKREEIEAAYKNVKPLLVDLASGEVVEGDVENYNQKKAAKDPKQNIMIERSIDKGSIKMRAKIAKAYLIQEDGVTTMLVLPVHGKGLWSTMYGFLVLEPSTTIVKGIGYYAHGETPGLGGEIDNPSWKATWAGKKLLNDSFEPVLKVVKGTAKTDTEIDGLSGATLTSNGVSGTIQYWLGKDGFGPFLAKFREGGIQ</sequence>
<dbReference type="SMART" id="SM00900">
    <property type="entry name" value="FMN_bind"/>
    <property type="match status" value="1"/>
</dbReference>
<comment type="function">
    <text evidence="16">NQR complex catalyzes the reduction of ubiquinone-1 to ubiquinol by two successive reactions, coupled with the transport of Na(+) ions from the cytoplasm to the periplasm. NqrA to NqrE are probably involved in the second step, the conversion of ubisemiquinone to ubiquinol.</text>
</comment>
<feature type="domain" description="FMN-binding" evidence="18">
    <location>
        <begin position="142"/>
        <end position="238"/>
    </location>
</feature>
<dbReference type="GO" id="GO:0016655">
    <property type="term" value="F:oxidoreductase activity, acting on NAD(P)H, quinone or similar compound as acceptor"/>
    <property type="evidence" value="ECO:0007669"/>
    <property type="project" value="UniProtKB-UniRule"/>
</dbReference>
<keyword evidence="5 16" id="KW-0285">Flavoprotein</keyword>
<keyword evidence="1 16" id="KW-0813">Transport</keyword>
<dbReference type="PANTHER" id="PTHR37838">
    <property type="entry name" value="NA(+)-TRANSLOCATING NADH-QUINONE REDUCTASE SUBUNIT C"/>
    <property type="match status" value="1"/>
</dbReference>
<keyword evidence="12 16" id="KW-0406">Ion transport</keyword>
<comment type="subcellular location">
    <subcellularLocation>
        <location evidence="16">Cell membrane</location>
        <topology evidence="16">Single-pass membrane protein</topology>
    </subcellularLocation>
</comment>
<proteinExistence type="inferred from homology"/>
<keyword evidence="11 16" id="KW-0915">Sodium</keyword>
<evidence type="ECO:0000256" key="15">
    <source>
        <dbReference type="ARBA" id="ARBA00023201"/>
    </source>
</evidence>
<dbReference type="InterPro" id="IPR007329">
    <property type="entry name" value="FMN-bd"/>
</dbReference>
<keyword evidence="6 16" id="KW-0288">FMN</keyword>
<keyword evidence="2 16" id="KW-1003">Cell membrane</keyword>
<evidence type="ECO:0000259" key="18">
    <source>
        <dbReference type="SMART" id="SM00900"/>
    </source>
</evidence>
<feature type="modified residue" description="FMN phosphoryl threonine" evidence="16">
    <location>
        <position position="221"/>
    </location>
</feature>
<dbReference type="PANTHER" id="PTHR37838:SF1">
    <property type="entry name" value="NA(+)-TRANSLOCATING NADH-QUINONE REDUCTASE SUBUNIT C"/>
    <property type="match status" value="1"/>
</dbReference>
<keyword evidence="9 16" id="KW-1133">Transmembrane helix</keyword>
<dbReference type="GO" id="GO:0010181">
    <property type="term" value="F:FMN binding"/>
    <property type="evidence" value="ECO:0007669"/>
    <property type="project" value="UniProtKB-UniRule"/>
</dbReference>
<dbReference type="AlphaFoldDB" id="A0A1Y5FCM8"/>
<dbReference type="NCBIfam" id="TIGR01938">
    <property type="entry name" value="nqrC"/>
    <property type="match status" value="1"/>
</dbReference>
<gene>
    <name evidence="16" type="primary">nqrC</name>
    <name evidence="19" type="ORF">A9Q84_02235</name>
</gene>
<evidence type="ECO:0000256" key="6">
    <source>
        <dbReference type="ARBA" id="ARBA00022643"/>
    </source>
</evidence>
<dbReference type="EC" id="7.2.1.1" evidence="16 17"/>
<accession>A0A1Y5FCM8</accession>
<keyword evidence="13 16" id="KW-0830">Ubiquinone</keyword>
<evidence type="ECO:0000256" key="10">
    <source>
        <dbReference type="ARBA" id="ARBA00023027"/>
    </source>
</evidence>
<evidence type="ECO:0000256" key="13">
    <source>
        <dbReference type="ARBA" id="ARBA00023075"/>
    </source>
</evidence>
<keyword evidence="4 16" id="KW-0597">Phosphoprotein</keyword>
<evidence type="ECO:0000256" key="7">
    <source>
        <dbReference type="ARBA" id="ARBA00022692"/>
    </source>
</evidence>
<name>A0A1Y5FCM8_9BACT</name>
<evidence type="ECO:0000256" key="16">
    <source>
        <dbReference type="HAMAP-Rule" id="MF_00427"/>
    </source>
</evidence>
<dbReference type="Proteomes" id="UP000196531">
    <property type="component" value="Unassembled WGS sequence"/>
</dbReference>
<evidence type="ECO:0000313" key="20">
    <source>
        <dbReference type="Proteomes" id="UP000196531"/>
    </source>
</evidence>
<dbReference type="InterPro" id="IPR010204">
    <property type="entry name" value="NqrC"/>
</dbReference>
<evidence type="ECO:0000256" key="2">
    <source>
        <dbReference type="ARBA" id="ARBA00022475"/>
    </source>
</evidence>
<evidence type="ECO:0000256" key="5">
    <source>
        <dbReference type="ARBA" id="ARBA00022630"/>
    </source>
</evidence>
<evidence type="ECO:0000256" key="12">
    <source>
        <dbReference type="ARBA" id="ARBA00023065"/>
    </source>
</evidence>
<keyword evidence="8 16" id="KW-1278">Translocase</keyword>
<protein>
    <recommendedName>
        <fullName evidence="16 17">Na(+)-translocating NADH-quinone reductase subunit C</fullName>
        <shortName evidence="16 17">Na(+)-NQR subunit C</shortName>
        <shortName evidence="16 17">Na(+)-translocating NQR subunit C</shortName>
        <ecNumber evidence="16 17">7.2.1.1</ecNumber>
    </recommendedName>
    <alternativeName>
        <fullName evidence="16 17">NQR complex subunit C</fullName>
    </alternativeName>
    <alternativeName>
        <fullName evidence="16 17">NQR-1 subunit C</fullName>
    </alternativeName>
</protein>
<comment type="cofactor">
    <cofactor evidence="16 17">
        <name>FMN</name>
        <dbReference type="ChEBI" id="CHEBI:58210"/>
    </cofactor>
</comment>
<comment type="caution">
    <text evidence="16">Lacks conserved residue(s) required for the propagation of feature annotation.</text>
</comment>
<keyword evidence="7 16" id="KW-0812">Transmembrane</keyword>
<evidence type="ECO:0000256" key="14">
    <source>
        <dbReference type="ARBA" id="ARBA00023136"/>
    </source>
</evidence>
<dbReference type="GO" id="GO:0005886">
    <property type="term" value="C:plasma membrane"/>
    <property type="evidence" value="ECO:0007669"/>
    <property type="project" value="UniProtKB-SubCell"/>
</dbReference>
<dbReference type="NCBIfam" id="NF003749">
    <property type="entry name" value="PRK05346.1-5"/>
    <property type="match status" value="1"/>
</dbReference>
<evidence type="ECO:0000256" key="11">
    <source>
        <dbReference type="ARBA" id="ARBA00023053"/>
    </source>
</evidence>
<keyword evidence="15 16" id="KW-0739">Sodium transport</keyword>
<dbReference type="PIRSF" id="PIRSF009437">
    <property type="entry name" value="NQR-1_subunit_C"/>
    <property type="match status" value="1"/>
</dbReference>
<evidence type="ECO:0000256" key="17">
    <source>
        <dbReference type="PIRNR" id="PIRNR009437"/>
    </source>
</evidence>
<comment type="subunit">
    <text evidence="16 17">Composed of six subunits; NqrA, NqrB, NqrC, NqrD, NqrE and NqrF.</text>
</comment>
<evidence type="ECO:0000256" key="3">
    <source>
        <dbReference type="ARBA" id="ARBA00022519"/>
    </source>
</evidence>
<evidence type="ECO:0000256" key="8">
    <source>
        <dbReference type="ARBA" id="ARBA00022967"/>
    </source>
</evidence>
<evidence type="ECO:0000313" key="19">
    <source>
        <dbReference type="EMBL" id="OUR99868.1"/>
    </source>
</evidence>
<keyword evidence="3" id="KW-0997">Cell inner membrane</keyword>
<dbReference type="EMBL" id="MAAO01000002">
    <property type="protein sequence ID" value="OUR99868.1"/>
    <property type="molecule type" value="Genomic_DNA"/>
</dbReference>
<comment type="caution">
    <text evidence="19">The sequence shown here is derived from an EMBL/GenBank/DDBJ whole genome shotgun (WGS) entry which is preliminary data.</text>
</comment>
<reference evidence="20" key="1">
    <citation type="journal article" date="2017" name="Proc. Natl. Acad. Sci. U.S.A.">
        <title>Simulation of Deepwater Horizon oil plume reveals substrate specialization within a complex community of hydrocarbon-degraders.</title>
        <authorList>
            <person name="Hu P."/>
            <person name="Dubinsky E.A."/>
            <person name="Probst A.J."/>
            <person name="Wang J."/>
            <person name="Sieber C.M.K."/>
            <person name="Tom L.M."/>
            <person name="Gardinali P."/>
            <person name="Banfield J.F."/>
            <person name="Atlas R.M."/>
            <person name="Andersen G.L."/>
        </authorList>
    </citation>
    <scope>NUCLEOTIDE SEQUENCE [LARGE SCALE GENOMIC DNA]</scope>
</reference>
<keyword evidence="14 16" id="KW-0472">Membrane</keyword>
<dbReference type="Pfam" id="PF04205">
    <property type="entry name" value="FMN_bind"/>
    <property type="match status" value="1"/>
</dbReference>
<evidence type="ECO:0000256" key="1">
    <source>
        <dbReference type="ARBA" id="ARBA00022448"/>
    </source>
</evidence>
<comment type="similarity">
    <text evidence="16 17">Belongs to the NqrC family.</text>
</comment>
<comment type="catalytic activity">
    <reaction evidence="16 17">
        <text>a ubiquinone + n Na(+)(in) + NADH + H(+) = a ubiquinol + n Na(+)(out) + NAD(+)</text>
        <dbReference type="Rhea" id="RHEA:47748"/>
        <dbReference type="Rhea" id="RHEA-COMP:9565"/>
        <dbReference type="Rhea" id="RHEA-COMP:9566"/>
        <dbReference type="ChEBI" id="CHEBI:15378"/>
        <dbReference type="ChEBI" id="CHEBI:16389"/>
        <dbReference type="ChEBI" id="CHEBI:17976"/>
        <dbReference type="ChEBI" id="CHEBI:29101"/>
        <dbReference type="ChEBI" id="CHEBI:57540"/>
        <dbReference type="ChEBI" id="CHEBI:57945"/>
        <dbReference type="EC" id="7.2.1.1"/>
    </reaction>
</comment>